<dbReference type="Pfam" id="PF00593">
    <property type="entry name" value="TonB_dep_Rec_b-barrel"/>
    <property type="match status" value="1"/>
</dbReference>
<comment type="caution">
    <text evidence="14">The sequence shown here is derived from an EMBL/GenBank/DDBJ whole genome shotgun (WGS) entry which is preliminary data.</text>
</comment>
<dbReference type="Proteomes" id="UP000619457">
    <property type="component" value="Unassembled WGS sequence"/>
</dbReference>
<evidence type="ECO:0000256" key="1">
    <source>
        <dbReference type="ARBA" id="ARBA00004571"/>
    </source>
</evidence>
<dbReference type="EMBL" id="BMWX01000008">
    <property type="protein sequence ID" value="GGZ39091.1"/>
    <property type="molecule type" value="Genomic_DNA"/>
</dbReference>
<comment type="similarity">
    <text evidence="10 11">Belongs to the TonB-dependent receptor family.</text>
</comment>
<sequence>MPVKTAPRDTSVLELPSGLVELEEVTVEGLGAQRRREEVSIISFISEDFIRRNRSGSLMKSLERIPGISSIGVGSGASKPQIRGLGFNRVMVVEHGLKHEGQQWGADHGLEVDQYGIGEVILIKGPASVRYGSDAIGGVLDIQASNYPERNTAGGELSMGTQSNMNWAGGSGHIYYTSDHWWLEARLTAATYGDFRVPADTVHVYNYPVALDQNRVRNTAGTEQNWAFNWGYKTSRLRNVLSLSRVSTRAGFFANAHGLEPRAVNTELHDQSSTDILLPMQEVSHLKVADQLRFTFDKALLELDMGWQINDRSEWGQYVNHGFMPANYPSDRSDPADLERAFDKSTGILNARSDWFLNRHQLQVGLGAEYQRNKIGGWGFLIPAHEKRAIGLYALDKWRWTEQWLIEVAARFDYHKINIEAYQDWFPSSTSASPTPGDYLYRANELERQFSSIVGSIGLTYTPGTWTYKGSFGTAYRVPLAQELGANGVNYHYYRFERGNANLDPERSFQLDLEANYQTEKLTFDFSPYLNYFTNYIYLNPSAAYDYLYGAGNQVFNYQQAQVIRYGAEFHVDFRLLPQLHLDLGGEVLYSQQVSGSKKGYSLPFSPPASMIAGIEKSFRSTAWLTAPFIGIDYRLTARQNRIVPPEKTSPAYQLLSIKGGGDLIFWGQQMTLNFQVQNVLNTGYMNHTSFYRLIDLPEQGRNLVFSLLIPFQL</sequence>
<keyword evidence="4 10" id="KW-0812">Transmembrane</keyword>
<feature type="domain" description="TonB-dependent receptor plug" evidence="13">
    <location>
        <begin position="38"/>
        <end position="139"/>
    </location>
</feature>
<evidence type="ECO:0000259" key="12">
    <source>
        <dbReference type="Pfam" id="PF00593"/>
    </source>
</evidence>
<evidence type="ECO:0000259" key="13">
    <source>
        <dbReference type="Pfam" id="PF07715"/>
    </source>
</evidence>
<evidence type="ECO:0000256" key="11">
    <source>
        <dbReference type="RuleBase" id="RU003357"/>
    </source>
</evidence>
<keyword evidence="3 10" id="KW-1134">Transmembrane beta strand</keyword>
<feature type="domain" description="TonB-dependent receptor-like beta-barrel" evidence="12">
    <location>
        <begin position="275"/>
        <end position="680"/>
    </location>
</feature>
<dbReference type="InterPro" id="IPR036942">
    <property type="entry name" value="Beta-barrel_TonB_sf"/>
</dbReference>
<dbReference type="Pfam" id="PF07715">
    <property type="entry name" value="Plug"/>
    <property type="match status" value="1"/>
</dbReference>
<keyword evidence="2 10" id="KW-0813">Transport</keyword>
<evidence type="ECO:0000256" key="6">
    <source>
        <dbReference type="ARBA" id="ARBA00023077"/>
    </source>
</evidence>
<gene>
    <name evidence="14" type="ORF">GCM10007049_35540</name>
</gene>
<dbReference type="InterPro" id="IPR012910">
    <property type="entry name" value="Plug_dom"/>
</dbReference>
<reference evidence="14" key="2">
    <citation type="submission" date="2020-09" db="EMBL/GenBank/DDBJ databases">
        <authorList>
            <person name="Sun Q."/>
            <person name="Kim S."/>
        </authorList>
    </citation>
    <scope>NUCLEOTIDE SEQUENCE</scope>
    <source>
        <strain evidence="14">KCTC 12368</strain>
    </source>
</reference>
<name>A0A918QBS6_9BACT</name>
<evidence type="ECO:0000256" key="4">
    <source>
        <dbReference type="ARBA" id="ARBA00022692"/>
    </source>
</evidence>
<organism evidence="14 15">
    <name type="scientific">Echinicola pacifica</name>
    <dbReference type="NCBI Taxonomy" id="346377"/>
    <lineage>
        <taxon>Bacteria</taxon>
        <taxon>Pseudomonadati</taxon>
        <taxon>Bacteroidota</taxon>
        <taxon>Cytophagia</taxon>
        <taxon>Cytophagales</taxon>
        <taxon>Cyclobacteriaceae</taxon>
        <taxon>Echinicola</taxon>
    </lineage>
</organism>
<dbReference type="SUPFAM" id="SSF56935">
    <property type="entry name" value="Porins"/>
    <property type="match status" value="1"/>
</dbReference>
<protein>
    <submittedName>
        <fullName evidence="14">TonB-dependent receptor</fullName>
    </submittedName>
</protein>
<reference evidence="14" key="1">
    <citation type="journal article" date="2014" name="Int. J. Syst. Evol. Microbiol.">
        <title>Complete genome sequence of Corynebacterium casei LMG S-19264T (=DSM 44701T), isolated from a smear-ripened cheese.</title>
        <authorList>
            <consortium name="US DOE Joint Genome Institute (JGI-PGF)"/>
            <person name="Walter F."/>
            <person name="Albersmeier A."/>
            <person name="Kalinowski J."/>
            <person name="Ruckert C."/>
        </authorList>
    </citation>
    <scope>NUCLEOTIDE SEQUENCE</scope>
    <source>
        <strain evidence="14">KCTC 12368</strain>
    </source>
</reference>
<evidence type="ECO:0000256" key="3">
    <source>
        <dbReference type="ARBA" id="ARBA00022452"/>
    </source>
</evidence>
<dbReference type="GO" id="GO:0044718">
    <property type="term" value="P:siderophore transmembrane transport"/>
    <property type="evidence" value="ECO:0007669"/>
    <property type="project" value="TreeGrafter"/>
</dbReference>
<evidence type="ECO:0000256" key="5">
    <source>
        <dbReference type="ARBA" id="ARBA00022729"/>
    </source>
</evidence>
<dbReference type="InterPro" id="IPR039426">
    <property type="entry name" value="TonB-dep_rcpt-like"/>
</dbReference>
<keyword evidence="15" id="KW-1185">Reference proteome</keyword>
<dbReference type="Gene3D" id="2.170.130.10">
    <property type="entry name" value="TonB-dependent receptor, plug domain"/>
    <property type="match status" value="1"/>
</dbReference>
<dbReference type="InterPro" id="IPR037066">
    <property type="entry name" value="Plug_dom_sf"/>
</dbReference>
<evidence type="ECO:0000256" key="2">
    <source>
        <dbReference type="ARBA" id="ARBA00022448"/>
    </source>
</evidence>
<dbReference type="GO" id="GO:0015344">
    <property type="term" value="F:siderophore uptake transmembrane transporter activity"/>
    <property type="evidence" value="ECO:0007669"/>
    <property type="project" value="TreeGrafter"/>
</dbReference>
<keyword evidence="8 14" id="KW-0675">Receptor</keyword>
<evidence type="ECO:0000256" key="10">
    <source>
        <dbReference type="PROSITE-ProRule" id="PRU01360"/>
    </source>
</evidence>
<dbReference type="InterPro" id="IPR000531">
    <property type="entry name" value="Beta-barrel_TonB"/>
</dbReference>
<evidence type="ECO:0000256" key="9">
    <source>
        <dbReference type="ARBA" id="ARBA00023237"/>
    </source>
</evidence>
<dbReference type="Gene3D" id="2.40.170.20">
    <property type="entry name" value="TonB-dependent receptor, beta-barrel domain"/>
    <property type="match status" value="1"/>
</dbReference>
<dbReference type="AlphaFoldDB" id="A0A918QBS6"/>
<dbReference type="PANTHER" id="PTHR30069:SF29">
    <property type="entry name" value="HEMOGLOBIN AND HEMOGLOBIN-HAPTOGLOBIN-BINDING PROTEIN 1-RELATED"/>
    <property type="match status" value="1"/>
</dbReference>
<accession>A0A918QBS6</accession>
<keyword evidence="6 11" id="KW-0798">TonB box</keyword>
<evidence type="ECO:0000256" key="7">
    <source>
        <dbReference type="ARBA" id="ARBA00023136"/>
    </source>
</evidence>
<dbReference type="GO" id="GO:0009279">
    <property type="term" value="C:cell outer membrane"/>
    <property type="evidence" value="ECO:0007669"/>
    <property type="project" value="UniProtKB-SubCell"/>
</dbReference>
<dbReference type="PANTHER" id="PTHR30069">
    <property type="entry name" value="TONB-DEPENDENT OUTER MEMBRANE RECEPTOR"/>
    <property type="match status" value="1"/>
</dbReference>
<keyword evidence="9 10" id="KW-0998">Cell outer membrane</keyword>
<evidence type="ECO:0000313" key="14">
    <source>
        <dbReference type="EMBL" id="GGZ39091.1"/>
    </source>
</evidence>
<evidence type="ECO:0000256" key="8">
    <source>
        <dbReference type="ARBA" id="ARBA00023170"/>
    </source>
</evidence>
<keyword evidence="5" id="KW-0732">Signal</keyword>
<evidence type="ECO:0000313" key="15">
    <source>
        <dbReference type="Proteomes" id="UP000619457"/>
    </source>
</evidence>
<dbReference type="PROSITE" id="PS52016">
    <property type="entry name" value="TONB_DEPENDENT_REC_3"/>
    <property type="match status" value="1"/>
</dbReference>
<proteinExistence type="inferred from homology"/>
<keyword evidence="7 10" id="KW-0472">Membrane</keyword>
<comment type="subcellular location">
    <subcellularLocation>
        <location evidence="1 10">Cell outer membrane</location>
        <topology evidence="1 10">Multi-pass membrane protein</topology>
    </subcellularLocation>
</comment>